<feature type="coiled-coil region" evidence="6">
    <location>
        <begin position="259"/>
        <end position="293"/>
    </location>
</feature>
<comment type="caution">
    <text evidence="9">The sequence shown here is derived from an EMBL/GenBank/DDBJ whole genome shotgun (WGS) entry which is preliminary data.</text>
</comment>
<evidence type="ECO:0000256" key="6">
    <source>
        <dbReference type="SAM" id="Coils"/>
    </source>
</evidence>
<dbReference type="InterPro" id="IPR036047">
    <property type="entry name" value="F-box-like_dom_sf"/>
</dbReference>
<dbReference type="InterPro" id="IPR031890">
    <property type="entry name" value="Fbxo30/Fbxo40"/>
</dbReference>
<evidence type="ECO:0000256" key="3">
    <source>
        <dbReference type="ARBA" id="ARBA00022786"/>
    </source>
</evidence>
<evidence type="ECO:0008006" key="11">
    <source>
        <dbReference type="Google" id="ProtNLM"/>
    </source>
</evidence>
<evidence type="ECO:0000313" key="10">
    <source>
        <dbReference type="Proteomes" id="UP000663879"/>
    </source>
</evidence>
<dbReference type="PROSITE" id="PS50145">
    <property type="entry name" value="ZF_TRAF"/>
    <property type="match status" value="1"/>
</dbReference>
<evidence type="ECO:0000313" key="9">
    <source>
        <dbReference type="EMBL" id="CAF0966530.1"/>
    </source>
</evidence>
<dbReference type="Gene3D" id="3.30.40.150">
    <property type="entry name" value="TRAF-like zinc-finger, N-terminal subdomain"/>
    <property type="match status" value="1"/>
</dbReference>
<evidence type="ECO:0000256" key="4">
    <source>
        <dbReference type="ARBA" id="ARBA00022833"/>
    </source>
</evidence>
<dbReference type="OrthoDB" id="5918172at2759"/>
<gene>
    <name evidence="9" type="ORF">OXX778_LOCUS14692</name>
</gene>
<sequence length="551" mass="66075">MHSEHCSNCYNSLCTHELCPIVECTLKCGFKLHECKLAEHLSEMCYFREIQCINETNGCRIRVKKIDLIRHLEKCPANVVQCTSFRMRKISNKYEKYKNFKFPDPIRVEMSSNDKLKNLNDILLDQDYESLKKFCAENPLKFQRTYGYLIGLKLNPSSSEFRLSFLNLLLKTVKSRIFKDIEAENCIVFNDDIGCIACQTRIKYLEISRFEKLKKDRYHFDFILRDIITYEDFIEKKIYLNESFLKAYEDFYLKPNRDENILANKLEIKEESKEELEQKLKETNLKLLECTELSSIMKLNVAKELPCDAFQITYESYRLNDTHFSVDCNELLRRDEFSEHYDLYHNFIFNNSEDIDKECPFRQYGCGYFKRKYDFMFTKSFQYDQDLKYNFLNADLCHNKLTNQITFNLNNLNIESNKGDYSLLDLPFDILYEIFKNLDSLSIYTLSLTSKSMRNLCENFLSLKGIVYPKWIKMNEDINDRNNNNLRQGKKWKVEKYIYCFTKHIEPPKKIKFINHIESENNYNQHVQNCQFRFCKHLDKPFKLFPPYDKT</sequence>
<dbReference type="AlphaFoldDB" id="A0A814EE61"/>
<keyword evidence="3" id="KW-0833">Ubl conjugation pathway</keyword>
<feature type="zinc finger region" description="TRAF-type" evidence="5">
    <location>
        <begin position="40"/>
        <end position="83"/>
    </location>
</feature>
<organism evidence="9 10">
    <name type="scientific">Brachionus calyciflorus</name>
    <dbReference type="NCBI Taxonomy" id="104777"/>
    <lineage>
        <taxon>Eukaryota</taxon>
        <taxon>Metazoa</taxon>
        <taxon>Spiralia</taxon>
        <taxon>Gnathifera</taxon>
        <taxon>Rotifera</taxon>
        <taxon>Eurotatoria</taxon>
        <taxon>Monogononta</taxon>
        <taxon>Pseudotrocha</taxon>
        <taxon>Ploima</taxon>
        <taxon>Brachionidae</taxon>
        <taxon>Brachionus</taxon>
    </lineage>
</organism>
<dbReference type="EMBL" id="CAJNOC010003075">
    <property type="protein sequence ID" value="CAF0966530.1"/>
    <property type="molecule type" value="Genomic_DNA"/>
</dbReference>
<dbReference type="PANTHER" id="PTHR15933">
    <property type="entry name" value="PROTEIN CBG16327"/>
    <property type="match status" value="1"/>
</dbReference>
<keyword evidence="10" id="KW-1185">Reference proteome</keyword>
<dbReference type="PROSITE" id="PS50181">
    <property type="entry name" value="FBOX"/>
    <property type="match status" value="1"/>
</dbReference>
<dbReference type="SMART" id="SM00256">
    <property type="entry name" value="FBOX"/>
    <property type="match status" value="1"/>
</dbReference>
<dbReference type="Proteomes" id="UP000663879">
    <property type="component" value="Unassembled WGS sequence"/>
</dbReference>
<dbReference type="Pfam" id="PF15966">
    <property type="entry name" value="F-box_4"/>
    <property type="match status" value="1"/>
</dbReference>
<keyword evidence="1 5" id="KW-0479">Metal-binding</keyword>
<feature type="domain" description="F-box" evidence="8">
    <location>
        <begin position="420"/>
        <end position="474"/>
    </location>
</feature>
<accession>A0A814EE61</accession>
<dbReference type="GO" id="GO:0061630">
    <property type="term" value="F:ubiquitin protein ligase activity"/>
    <property type="evidence" value="ECO:0007669"/>
    <property type="project" value="InterPro"/>
</dbReference>
<dbReference type="InterPro" id="IPR001293">
    <property type="entry name" value="Znf_TRAF"/>
</dbReference>
<keyword evidence="4 5" id="KW-0862">Zinc</keyword>
<evidence type="ECO:0000259" key="8">
    <source>
        <dbReference type="PROSITE" id="PS50181"/>
    </source>
</evidence>
<keyword evidence="6" id="KW-0175">Coiled coil</keyword>
<evidence type="ECO:0000256" key="1">
    <source>
        <dbReference type="ARBA" id="ARBA00022723"/>
    </source>
</evidence>
<evidence type="ECO:0000259" key="7">
    <source>
        <dbReference type="PROSITE" id="PS50145"/>
    </source>
</evidence>
<reference evidence="9" key="1">
    <citation type="submission" date="2021-02" db="EMBL/GenBank/DDBJ databases">
        <authorList>
            <person name="Nowell W R."/>
        </authorList>
    </citation>
    <scope>NUCLEOTIDE SEQUENCE</scope>
    <source>
        <strain evidence="9">Ploen Becks lab</strain>
    </source>
</reference>
<evidence type="ECO:0000256" key="5">
    <source>
        <dbReference type="PROSITE-ProRule" id="PRU00207"/>
    </source>
</evidence>
<dbReference type="InterPro" id="IPR043013">
    <property type="entry name" value="Znf_TRAF_N"/>
</dbReference>
<dbReference type="SUPFAM" id="SSF81383">
    <property type="entry name" value="F-box domain"/>
    <property type="match status" value="1"/>
</dbReference>
<dbReference type="GO" id="GO:0008270">
    <property type="term" value="F:zinc ion binding"/>
    <property type="evidence" value="ECO:0007669"/>
    <property type="project" value="UniProtKB-KW"/>
</dbReference>
<proteinExistence type="predicted"/>
<keyword evidence="2 5" id="KW-0863">Zinc-finger</keyword>
<evidence type="ECO:0000256" key="2">
    <source>
        <dbReference type="ARBA" id="ARBA00022771"/>
    </source>
</evidence>
<dbReference type="PANTHER" id="PTHR15933:SF20">
    <property type="entry name" value="F-BOX DOMAIN-CONTAINING PROTEIN"/>
    <property type="match status" value="1"/>
</dbReference>
<feature type="domain" description="TRAF-type" evidence="7">
    <location>
        <begin position="40"/>
        <end position="83"/>
    </location>
</feature>
<name>A0A814EE61_9BILA</name>
<protein>
    <recommendedName>
        <fullName evidence="11">F-box domain-containing protein</fullName>
    </recommendedName>
</protein>
<dbReference type="InterPro" id="IPR001810">
    <property type="entry name" value="F-box_dom"/>
</dbReference>
<dbReference type="Pfam" id="PF15965">
    <property type="entry name" value="zf-TRAF_2"/>
    <property type="match status" value="1"/>
</dbReference>